<feature type="transmembrane region" description="Helical" evidence="6">
    <location>
        <begin position="563"/>
        <end position="583"/>
    </location>
</feature>
<evidence type="ECO:0000256" key="1">
    <source>
        <dbReference type="ARBA" id="ARBA00004141"/>
    </source>
</evidence>
<evidence type="ECO:0000256" key="3">
    <source>
        <dbReference type="ARBA" id="ARBA00022748"/>
    </source>
</evidence>
<accession>G2KQ37</accession>
<proteinExistence type="predicted"/>
<dbReference type="InterPro" id="IPR028250">
    <property type="entry name" value="DsbDN"/>
</dbReference>
<dbReference type="AlphaFoldDB" id="G2KQ37"/>
<feature type="domain" description="Cytochrome C biogenesis protein transmembrane" evidence="8">
    <location>
        <begin position="311"/>
        <end position="522"/>
    </location>
</feature>
<dbReference type="Gene3D" id="3.40.30.10">
    <property type="entry name" value="Glutaredoxin"/>
    <property type="match status" value="1"/>
</dbReference>
<protein>
    <submittedName>
        <fullName evidence="10">Putative membrane protein</fullName>
    </submittedName>
</protein>
<feature type="transmembrane region" description="Helical" evidence="6">
    <location>
        <begin position="311"/>
        <end position="334"/>
    </location>
</feature>
<evidence type="ECO:0000313" key="11">
    <source>
        <dbReference type="Proteomes" id="UP000009286"/>
    </source>
</evidence>
<evidence type="ECO:0000259" key="9">
    <source>
        <dbReference type="Pfam" id="PF11412"/>
    </source>
</evidence>
<dbReference type="OrthoDB" id="9811036at2"/>
<evidence type="ECO:0000256" key="2">
    <source>
        <dbReference type="ARBA" id="ARBA00022692"/>
    </source>
</evidence>
<feature type="domain" description="Thiol:disulfide interchange protein DsbD N-terminal" evidence="9">
    <location>
        <begin position="48"/>
        <end position="151"/>
    </location>
</feature>
<dbReference type="PANTHER" id="PTHR32234">
    <property type="entry name" value="THIOL:DISULFIDE INTERCHANGE PROTEIN DSBD"/>
    <property type="match status" value="1"/>
</dbReference>
<evidence type="ECO:0000313" key="10">
    <source>
        <dbReference type="EMBL" id="AEP08579.1"/>
    </source>
</evidence>
<feature type="chain" id="PRO_5003432885" evidence="7">
    <location>
        <begin position="27"/>
        <end position="716"/>
    </location>
</feature>
<feature type="transmembrane region" description="Helical" evidence="6">
    <location>
        <begin position="394"/>
        <end position="414"/>
    </location>
</feature>
<feature type="transmembrane region" description="Helical" evidence="6">
    <location>
        <begin position="435"/>
        <end position="461"/>
    </location>
</feature>
<evidence type="ECO:0000256" key="4">
    <source>
        <dbReference type="ARBA" id="ARBA00022989"/>
    </source>
</evidence>
<evidence type="ECO:0000259" key="8">
    <source>
        <dbReference type="Pfam" id="PF02683"/>
    </source>
</evidence>
<dbReference type="SUPFAM" id="SSF52833">
    <property type="entry name" value="Thioredoxin-like"/>
    <property type="match status" value="1"/>
</dbReference>
<feature type="transmembrane region" description="Helical" evidence="6">
    <location>
        <begin position="533"/>
        <end position="551"/>
    </location>
</feature>
<dbReference type="Pfam" id="PF11412">
    <property type="entry name" value="DsbD_N"/>
    <property type="match status" value="1"/>
</dbReference>
<keyword evidence="2 6" id="KW-0812">Transmembrane</keyword>
<reference evidence="10 11" key="1">
    <citation type="journal article" date="2011" name="BMC Genomics">
        <title>Genomic insights into an obligate epibiotic bacterial predator: Micavibrio aeruginosavorus ARL-13.</title>
        <authorList>
            <person name="Wang Z."/>
            <person name="Kadouri D."/>
            <person name="Wu M."/>
        </authorList>
    </citation>
    <scope>NUCLEOTIDE SEQUENCE [LARGE SCALE GENOMIC DNA]</scope>
    <source>
        <strain evidence="10 11">ARL-13</strain>
    </source>
</reference>
<comment type="subcellular location">
    <subcellularLocation>
        <location evidence="1">Membrane</location>
        <topology evidence="1">Multi-pass membrane protein</topology>
    </subcellularLocation>
</comment>
<dbReference type="InterPro" id="IPR003834">
    <property type="entry name" value="Cyt_c_assmbl_TM_dom"/>
</dbReference>
<dbReference type="PANTHER" id="PTHR32234:SF3">
    <property type="entry name" value="SUPPRESSION OF COPPER SENSITIVITY PROTEIN"/>
    <property type="match status" value="1"/>
</dbReference>
<keyword evidence="4 6" id="KW-1133">Transmembrane helix</keyword>
<keyword evidence="3" id="KW-0201">Cytochrome c-type biogenesis</keyword>
<keyword evidence="11" id="KW-1185">Reference proteome</keyword>
<dbReference type="Pfam" id="PF02683">
    <property type="entry name" value="DsbD_TM"/>
    <property type="match status" value="1"/>
</dbReference>
<organism evidence="10 11">
    <name type="scientific">Micavibrio aeruginosavorus (strain ARL-13)</name>
    <dbReference type="NCBI Taxonomy" id="856793"/>
    <lineage>
        <taxon>Bacteria</taxon>
        <taxon>Pseudomonadati</taxon>
        <taxon>Bdellovibrionota</taxon>
        <taxon>Bdellovibrionia</taxon>
        <taxon>Bdellovibrionales</taxon>
        <taxon>Pseudobdellovibrionaceae</taxon>
        <taxon>Micavibrio</taxon>
    </lineage>
</organism>
<dbReference type="GO" id="GO:0015035">
    <property type="term" value="F:protein-disulfide reductase activity"/>
    <property type="evidence" value="ECO:0007669"/>
    <property type="project" value="TreeGrafter"/>
</dbReference>
<evidence type="ECO:0000256" key="5">
    <source>
        <dbReference type="ARBA" id="ARBA00023136"/>
    </source>
</evidence>
<dbReference type="STRING" id="856793.MICA_233"/>
<keyword evidence="7" id="KW-0732">Signal</keyword>
<dbReference type="RefSeq" id="WP_014101802.1">
    <property type="nucleotide sequence ID" value="NC_016026.1"/>
</dbReference>
<feature type="transmembrane region" description="Helical" evidence="6">
    <location>
        <begin position="355"/>
        <end position="374"/>
    </location>
</feature>
<gene>
    <name evidence="10" type="ordered locus">MICA_233</name>
</gene>
<dbReference type="Pfam" id="PF13899">
    <property type="entry name" value="Thioredoxin_7"/>
    <property type="match status" value="1"/>
</dbReference>
<dbReference type="GO" id="GO:0016020">
    <property type="term" value="C:membrane"/>
    <property type="evidence" value="ECO:0007669"/>
    <property type="project" value="UniProtKB-SubCell"/>
</dbReference>
<dbReference type="eggNOG" id="COG4232">
    <property type="taxonomic scope" value="Bacteria"/>
</dbReference>
<dbReference type="GO" id="GO:0017004">
    <property type="term" value="P:cytochrome complex assembly"/>
    <property type="evidence" value="ECO:0007669"/>
    <property type="project" value="UniProtKB-KW"/>
</dbReference>
<dbReference type="eggNOG" id="COG4233">
    <property type="taxonomic scope" value="Bacteria"/>
</dbReference>
<dbReference type="CDD" id="cd02953">
    <property type="entry name" value="DsbDgamma"/>
    <property type="match status" value="1"/>
</dbReference>
<dbReference type="InterPro" id="IPR035671">
    <property type="entry name" value="DsbD_gamma"/>
</dbReference>
<dbReference type="HOGENOM" id="CLU_014657_1_0_5"/>
<dbReference type="KEGG" id="mai:MICA_233"/>
<dbReference type="EMBL" id="CP002382">
    <property type="protein sequence ID" value="AEP08579.1"/>
    <property type="molecule type" value="Genomic_DNA"/>
</dbReference>
<sequence>MRFRPLLTLASLLALSLAVPAGAAQAQPTSTAPNVNIRLIPEKNPVEAGTTIQIAVEQTIKDGWHTYWRNPGDSGMAPNITWTLPDGFTATTLHWPAPHAVPYAGLMNYGYENSATLLQDITIPATLPAGPITIKADVEILVCHDICIPEFSSHEITLNAGDGTDTPADESAIAAARAALPTALDATGTYNVNDQDFIVTITANDAAALTGIDTAALRLFPHEWGAVINNAAPVIEATDNTITIRQARDTTRPIEELGAFDVVLTANDRAHSVTIEPGTITTAASPAPNTAAIPTSVTTPPPAPTTTLVQALLFALLGGMVLNLMPCVFPVLSLKALKLVQMQGKEKNHARAHGLAYTAGILLCFGVIAGALIALKSGGAQIGWGFQLQNPQVILALAYLLFVIGLSLSGVFEFGGQLAGVGQKLAGQSGLRGSFFTGMLATIVATPCTAPFMAAALGYALVQPPVIALSVFMALGLGLALPYLALCFVPALARALPKPGAWMLRFREFLAFPMYASAVWLIWVLSLQSGPHGVLAALMGMVLIAFALWMLSHRPHQGTGRIIITLLGLVALALALLPFAPMAKPMMDEAPMAATAMHNGESEPFTTARLNELLATDQAVFINMTAAWCITCKVNERVAIATMDTMNLFKAKNIAYLKGDWTNQNPEITKFLESYGRNGVPLYVYYPPAVNGTRPDAVVLPQILTPGIVAGVINQE</sequence>
<evidence type="ECO:0000256" key="6">
    <source>
        <dbReference type="SAM" id="Phobius"/>
    </source>
</evidence>
<feature type="signal peptide" evidence="7">
    <location>
        <begin position="1"/>
        <end position="26"/>
    </location>
</feature>
<dbReference type="Proteomes" id="UP000009286">
    <property type="component" value="Chromosome"/>
</dbReference>
<dbReference type="GO" id="GO:0045454">
    <property type="term" value="P:cell redox homeostasis"/>
    <property type="evidence" value="ECO:0007669"/>
    <property type="project" value="TreeGrafter"/>
</dbReference>
<keyword evidence="5 6" id="KW-0472">Membrane</keyword>
<name>G2KQ37_MICAA</name>
<feature type="transmembrane region" description="Helical" evidence="6">
    <location>
        <begin position="467"/>
        <end position="489"/>
    </location>
</feature>
<evidence type="ECO:0000256" key="7">
    <source>
        <dbReference type="SAM" id="SignalP"/>
    </source>
</evidence>
<dbReference type="InterPro" id="IPR036249">
    <property type="entry name" value="Thioredoxin-like_sf"/>
</dbReference>
<feature type="transmembrane region" description="Helical" evidence="6">
    <location>
        <begin position="509"/>
        <end position="527"/>
    </location>
</feature>